<dbReference type="EMBL" id="JACGCM010001726">
    <property type="protein sequence ID" value="KAF6150677.1"/>
    <property type="molecule type" value="Genomic_DNA"/>
</dbReference>
<dbReference type="AlphaFoldDB" id="A0A7J7M720"/>
<accession>A0A7J7M720</accession>
<protein>
    <submittedName>
        <fullName evidence="1">Uncharacterized protein</fullName>
    </submittedName>
</protein>
<proteinExistence type="predicted"/>
<dbReference type="Proteomes" id="UP000541444">
    <property type="component" value="Unassembled WGS sequence"/>
</dbReference>
<comment type="caution">
    <text evidence="1">The sequence shown here is derived from an EMBL/GenBank/DDBJ whole genome shotgun (WGS) entry which is preliminary data.</text>
</comment>
<organism evidence="1 2">
    <name type="scientific">Kingdonia uniflora</name>
    <dbReference type="NCBI Taxonomy" id="39325"/>
    <lineage>
        <taxon>Eukaryota</taxon>
        <taxon>Viridiplantae</taxon>
        <taxon>Streptophyta</taxon>
        <taxon>Embryophyta</taxon>
        <taxon>Tracheophyta</taxon>
        <taxon>Spermatophyta</taxon>
        <taxon>Magnoliopsida</taxon>
        <taxon>Ranunculales</taxon>
        <taxon>Circaeasteraceae</taxon>
        <taxon>Kingdonia</taxon>
    </lineage>
</organism>
<evidence type="ECO:0000313" key="1">
    <source>
        <dbReference type="EMBL" id="KAF6150677.1"/>
    </source>
</evidence>
<keyword evidence="2" id="KW-1185">Reference proteome</keyword>
<name>A0A7J7M720_9MAGN</name>
<sequence>MSFERTHVLPGILAQESISFERAWSCSNEIRLGNYRSCSNELVYRSNELMYSLDIWPKSQSRSNEI</sequence>
<evidence type="ECO:0000313" key="2">
    <source>
        <dbReference type="Proteomes" id="UP000541444"/>
    </source>
</evidence>
<gene>
    <name evidence="1" type="ORF">GIB67_020760</name>
</gene>
<reference evidence="1 2" key="1">
    <citation type="journal article" date="2020" name="IScience">
        <title>Genome Sequencing of the Endangered Kingdonia uniflora (Circaeasteraceae, Ranunculales) Reveals Potential Mechanisms of Evolutionary Specialization.</title>
        <authorList>
            <person name="Sun Y."/>
            <person name="Deng T."/>
            <person name="Zhang A."/>
            <person name="Moore M.J."/>
            <person name="Landis J.B."/>
            <person name="Lin N."/>
            <person name="Zhang H."/>
            <person name="Zhang X."/>
            <person name="Huang J."/>
            <person name="Zhang X."/>
            <person name="Sun H."/>
            <person name="Wang H."/>
        </authorList>
    </citation>
    <scope>NUCLEOTIDE SEQUENCE [LARGE SCALE GENOMIC DNA]</scope>
    <source>
        <strain evidence="1">TB1705</strain>
        <tissue evidence="1">Leaf</tissue>
    </source>
</reference>